<organism evidence="1 2">
    <name type="scientific">Rhizopogon vinicolor AM-OR11-026</name>
    <dbReference type="NCBI Taxonomy" id="1314800"/>
    <lineage>
        <taxon>Eukaryota</taxon>
        <taxon>Fungi</taxon>
        <taxon>Dikarya</taxon>
        <taxon>Basidiomycota</taxon>
        <taxon>Agaricomycotina</taxon>
        <taxon>Agaricomycetes</taxon>
        <taxon>Agaricomycetidae</taxon>
        <taxon>Boletales</taxon>
        <taxon>Suillineae</taxon>
        <taxon>Rhizopogonaceae</taxon>
        <taxon>Rhizopogon</taxon>
    </lineage>
</organism>
<dbReference type="EMBL" id="KV450185">
    <property type="protein sequence ID" value="OAX30613.1"/>
    <property type="molecule type" value="Genomic_DNA"/>
</dbReference>
<name>A0A1B7MDC8_9AGAM</name>
<gene>
    <name evidence="1" type="ORF">K503DRAFT_647123</name>
</gene>
<protein>
    <submittedName>
        <fullName evidence="1">Uncharacterized protein</fullName>
    </submittedName>
</protein>
<dbReference type="Proteomes" id="UP000092154">
    <property type="component" value="Unassembled WGS sequence"/>
</dbReference>
<dbReference type="STRING" id="1314800.A0A1B7MDC8"/>
<dbReference type="InParanoid" id="A0A1B7MDC8"/>
<evidence type="ECO:0000313" key="1">
    <source>
        <dbReference type="EMBL" id="OAX30613.1"/>
    </source>
</evidence>
<dbReference type="OrthoDB" id="3244185at2759"/>
<accession>A0A1B7MDC8</accession>
<feature type="non-terminal residue" evidence="1">
    <location>
        <position position="55"/>
    </location>
</feature>
<keyword evidence="2" id="KW-1185">Reference proteome</keyword>
<sequence>PLLYIHWFRPLQTFDVDLQTFRIAKSSHQHRPNAVVLPANLLLCPCHLIPRFSQQ</sequence>
<reference evidence="1 2" key="1">
    <citation type="submission" date="2016-06" db="EMBL/GenBank/DDBJ databases">
        <title>Comparative genomics of the ectomycorrhizal sister species Rhizopogon vinicolor and Rhizopogon vesiculosus (Basidiomycota: Boletales) reveals a divergence of the mating type B locus.</title>
        <authorList>
            <consortium name="DOE Joint Genome Institute"/>
            <person name="Mujic A.B."/>
            <person name="Kuo A."/>
            <person name="Tritt A."/>
            <person name="Lipzen A."/>
            <person name="Chen C."/>
            <person name="Johnson J."/>
            <person name="Sharma A."/>
            <person name="Barry K."/>
            <person name="Grigoriev I.V."/>
            <person name="Spatafora J.W."/>
        </authorList>
    </citation>
    <scope>NUCLEOTIDE SEQUENCE [LARGE SCALE GENOMIC DNA]</scope>
    <source>
        <strain evidence="1 2">AM-OR11-026</strain>
    </source>
</reference>
<feature type="non-terminal residue" evidence="1">
    <location>
        <position position="1"/>
    </location>
</feature>
<evidence type="ECO:0000313" key="2">
    <source>
        <dbReference type="Proteomes" id="UP000092154"/>
    </source>
</evidence>
<proteinExistence type="predicted"/>
<dbReference type="AlphaFoldDB" id="A0A1B7MDC8"/>